<protein>
    <submittedName>
        <fullName evidence="12">Endonuclease III</fullName>
    </submittedName>
</protein>
<dbReference type="Proteomes" id="UP000621670">
    <property type="component" value="Unassembled WGS sequence"/>
</dbReference>
<evidence type="ECO:0000313" key="13">
    <source>
        <dbReference type="Proteomes" id="UP000621670"/>
    </source>
</evidence>
<dbReference type="Pfam" id="PF00730">
    <property type="entry name" value="HhH-GPD"/>
    <property type="match status" value="1"/>
</dbReference>
<dbReference type="Gene3D" id="1.10.340.30">
    <property type="entry name" value="Hypothetical protein, domain 2"/>
    <property type="match status" value="1"/>
</dbReference>
<evidence type="ECO:0000256" key="4">
    <source>
        <dbReference type="ARBA" id="ARBA00022723"/>
    </source>
</evidence>
<dbReference type="InterPro" id="IPR003265">
    <property type="entry name" value="HhH-GPD_domain"/>
</dbReference>
<keyword evidence="3" id="KW-0004">4Fe-4S</keyword>
<keyword evidence="12" id="KW-0255">Endonuclease</keyword>
<comment type="cofactor">
    <cofactor evidence="1">
        <name>[4Fe-4S] cluster</name>
        <dbReference type="ChEBI" id="CHEBI:49883"/>
    </cofactor>
</comment>
<comment type="similarity">
    <text evidence="2">Belongs to the Nth/MutY family.</text>
</comment>
<reference evidence="12 13" key="1">
    <citation type="submission" date="2020-08" db="EMBL/GenBank/DDBJ databases">
        <title>Description of novel Flavobacterium F-400 isolate.</title>
        <authorList>
            <person name="Saticioglu I."/>
            <person name="Duman M."/>
            <person name="Altun S."/>
        </authorList>
    </citation>
    <scope>NUCLEOTIDE SEQUENCE [LARGE SCALE GENOMIC DNA]</scope>
    <source>
        <strain evidence="12 13">F-400</strain>
    </source>
</reference>
<dbReference type="InterPro" id="IPR011257">
    <property type="entry name" value="DNA_glycosylase"/>
</dbReference>
<comment type="caution">
    <text evidence="12">The sequence shown here is derived from an EMBL/GenBank/DDBJ whole genome shotgun (WGS) entry which is preliminary data.</text>
</comment>
<dbReference type="PANTHER" id="PTHR10359:SF18">
    <property type="entry name" value="ENDONUCLEASE III"/>
    <property type="match status" value="1"/>
</dbReference>
<evidence type="ECO:0000256" key="3">
    <source>
        <dbReference type="ARBA" id="ARBA00022485"/>
    </source>
</evidence>
<gene>
    <name evidence="12" type="ORF">H8R26_05145</name>
</gene>
<dbReference type="InterPro" id="IPR003651">
    <property type="entry name" value="Endonuclease3_FeS-loop_motif"/>
</dbReference>
<evidence type="ECO:0000256" key="8">
    <source>
        <dbReference type="ARBA" id="ARBA00023014"/>
    </source>
</evidence>
<evidence type="ECO:0000313" key="12">
    <source>
        <dbReference type="EMBL" id="MBC5862801.1"/>
    </source>
</evidence>
<dbReference type="PANTHER" id="PTHR10359">
    <property type="entry name" value="A/G-SPECIFIC ADENINE GLYCOSYLASE/ENDONUCLEASE III"/>
    <property type="match status" value="1"/>
</dbReference>
<keyword evidence="7" id="KW-0408">Iron</keyword>
<organism evidence="12 13">
    <name type="scientific">Flavobacterium turcicum</name>
    <dbReference type="NCBI Taxonomy" id="2764718"/>
    <lineage>
        <taxon>Bacteria</taxon>
        <taxon>Pseudomonadati</taxon>
        <taxon>Bacteroidota</taxon>
        <taxon>Flavobacteriia</taxon>
        <taxon>Flavobacteriales</taxon>
        <taxon>Flavobacteriaceae</taxon>
        <taxon>Flavobacterium</taxon>
    </lineage>
</organism>
<dbReference type="SUPFAM" id="SSF48150">
    <property type="entry name" value="DNA-glycosylase"/>
    <property type="match status" value="1"/>
</dbReference>
<keyword evidence="10" id="KW-0326">Glycosidase</keyword>
<dbReference type="SMART" id="SM00478">
    <property type="entry name" value="ENDO3c"/>
    <property type="match status" value="1"/>
</dbReference>
<evidence type="ECO:0000256" key="10">
    <source>
        <dbReference type="ARBA" id="ARBA00023295"/>
    </source>
</evidence>
<keyword evidence="8" id="KW-0411">Iron-sulfur</keyword>
<dbReference type="InterPro" id="IPR023170">
    <property type="entry name" value="HhH_base_excis_C"/>
</dbReference>
<keyword evidence="5" id="KW-0227">DNA damage</keyword>
<evidence type="ECO:0000256" key="9">
    <source>
        <dbReference type="ARBA" id="ARBA00023204"/>
    </source>
</evidence>
<accession>A0ABR7JE66</accession>
<evidence type="ECO:0000256" key="6">
    <source>
        <dbReference type="ARBA" id="ARBA00022801"/>
    </source>
</evidence>
<dbReference type="SMART" id="SM00525">
    <property type="entry name" value="FES"/>
    <property type="match status" value="1"/>
</dbReference>
<dbReference type="PROSITE" id="PS00764">
    <property type="entry name" value="ENDONUCLEASE_III_1"/>
    <property type="match status" value="1"/>
</dbReference>
<dbReference type="GO" id="GO:0004519">
    <property type="term" value="F:endonuclease activity"/>
    <property type="evidence" value="ECO:0007669"/>
    <property type="project" value="UniProtKB-KW"/>
</dbReference>
<dbReference type="EMBL" id="JACRUM010000002">
    <property type="protein sequence ID" value="MBC5862801.1"/>
    <property type="molecule type" value="Genomic_DNA"/>
</dbReference>
<keyword evidence="13" id="KW-1185">Reference proteome</keyword>
<feature type="domain" description="HhH-GPD" evidence="11">
    <location>
        <begin position="45"/>
        <end position="192"/>
    </location>
</feature>
<evidence type="ECO:0000259" key="11">
    <source>
        <dbReference type="SMART" id="SM00478"/>
    </source>
</evidence>
<dbReference type="Gene3D" id="1.10.1670.10">
    <property type="entry name" value="Helix-hairpin-Helix base-excision DNA repair enzymes (C-terminal)"/>
    <property type="match status" value="1"/>
</dbReference>
<sequence>MENEKIIKFYEILSRDFKIFAENDNDWEANGLSDTDFKSLVSVMLSTMTHTKRVITAAVALYEVANTPQEIVKLTDEELIELIRPVAHYNRKTKHLKEMSQQLLDKHAGKVPRTEEKLLALQGVGRKCASIMLNFNFGGNIIAVDSHVHRVLNRVGILKTKTNEQTAEIINRITPLKFKKHAHEWIIQQGMNTCTARKPKCSNCLLVTICSEYKVVNKTN</sequence>
<evidence type="ECO:0000256" key="5">
    <source>
        <dbReference type="ARBA" id="ARBA00022763"/>
    </source>
</evidence>
<evidence type="ECO:0000256" key="2">
    <source>
        <dbReference type="ARBA" id="ARBA00008343"/>
    </source>
</evidence>
<dbReference type="RefSeq" id="WP_166133994.1">
    <property type="nucleotide sequence ID" value="NZ_JAAOBY010000002.1"/>
</dbReference>
<keyword evidence="4" id="KW-0479">Metal-binding</keyword>
<evidence type="ECO:0000256" key="7">
    <source>
        <dbReference type="ARBA" id="ARBA00023004"/>
    </source>
</evidence>
<name>A0ABR7JE66_9FLAO</name>
<keyword evidence="12" id="KW-0540">Nuclease</keyword>
<keyword evidence="9" id="KW-0234">DNA repair</keyword>
<dbReference type="PIRSF" id="PIRSF001435">
    <property type="entry name" value="Nth"/>
    <property type="match status" value="1"/>
</dbReference>
<keyword evidence="6" id="KW-0378">Hydrolase</keyword>
<evidence type="ECO:0000256" key="1">
    <source>
        <dbReference type="ARBA" id="ARBA00001966"/>
    </source>
</evidence>
<dbReference type="InterPro" id="IPR004035">
    <property type="entry name" value="Endouclease-III_FeS-bd_BS"/>
</dbReference>
<proteinExistence type="inferred from homology"/>
<dbReference type="CDD" id="cd00056">
    <property type="entry name" value="ENDO3c"/>
    <property type="match status" value="1"/>
</dbReference>